<keyword evidence="4" id="KW-1185">Reference proteome</keyword>
<keyword evidence="2" id="KW-0812">Transmembrane</keyword>
<proteinExistence type="predicted"/>
<reference evidence="3 4" key="1">
    <citation type="submission" date="2019-08" db="EMBL/GenBank/DDBJ databases">
        <title>Tsukamurella conjunctivitidis sp. nov., Tsukamurella assacharolytica sp. nov. and Tsukamurella sputae sp. nov. isolated from patients with conjunctivitis, bacteraemia (lymphoma) and respiratory infection (sputum) in Hong Kong.</title>
        <authorList>
            <person name="Fok K.M.N."/>
            <person name="Fong J.Y.H."/>
        </authorList>
    </citation>
    <scope>NUCLEOTIDE SEQUENCE [LARGE SCALE GENOMIC DNA]</scope>
    <source>
        <strain evidence="3 4">HKU70</strain>
    </source>
</reference>
<protein>
    <submittedName>
        <fullName evidence="3">Uncharacterized protein</fullName>
    </submittedName>
</protein>
<comment type="caution">
    <text evidence="3">The sequence shown here is derived from an EMBL/GenBank/DDBJ whole genome shotgun (WGS) entry which is preliminary data.</text>
</comment>
<evidence type="ECO:0000313" key="3">
    <source>
        <dbReference type="EMBL" id="TWS25394.1"/>
    </source>
</evidence>
<organism evidence="3 4">
    <name type="scientific">Tsukamurella sputi</name>
    <dbReference type="NCBI Taxonomy" id="2591848"/>
    <lineage>
        <taxon>Bacteria</taxon>
        <taxon>Bacillati</taxon>
        <taxon>Actinomycetota</taxon>
        <taxon>Actinomycetes</taxon>
        <taxon>Mycobacteriales</taxon>
        <taxon>Tsukamurellaceae</taxon>
        <taxon>Tsukamurella</taxon>
    </lineage>
</organism>
<sequence>MTVVAAVTPALISGGFALRAAGRTARNAAQREVVRSDLELAAQLLPGDPQRAWLEDYARVRIRALGLYETASRKSAGEKFEISYWLFLVAVAVVTAILGGVNWQALNTGDRTLVSLMALYVAPFAIYLAVRAIRTANHRLRGTKLGGVDANTQEEISAEVRQLHERLVAQPTKEEAGELPDPERPEGGA</sequence>
<keyword evidence="2" id="KW-1133">Transmembrane helix</keyword>
<feature type="transmembrane region" description="Helical" evidence="2">
    <location>
        <begin position="113"/>
        <end position="133"/>
    </location>
</feature>
<evidence type="ECO:0000313" key="4">
    <source>
        <dbReference type="Proteomes" id="UP000319792"/>
    </source>
</evidence>
<dbReference type="AlphaFoldDB" id="A0A5C5RRR1"/>
<feature type="transmembrane region" description="Helical" evidence="2">
    <location>
        <begin position="82"/>
        <end position="101"/>
    </location>
</feature>
<dbReference type="RefSeq" id="WP_146433345.1">
    <property type="nucleotide sequence ID" value="NZ_VIGV01000002.1"/>
</dbReference>
<feature type="region of interest" description="Disordered" evidence="1">
    <location>
        <begin position="167"/>
        <end position="189"/>
    </location>
</feature>
<dbReference type="Proteomes" id="UP000319792">
    <property type="component" value="Unassembled WGS sequence"/>
</dbReference>
<keyword evidence="2" id="KW-0472">Membrane</keyword>
<name>A0A5C5RRR1_9ACTN</name>
<gene>
    <name evidence="3" type="ORF">FK268_09400</name>
</gene>
<accession>A0A5C5RRR1</accession>
<evidence type="ECO:0000256" key="1">
    <source>
        <dbReference type="SAM" id="MobiDB-lite"/>
    </source>
</evidence>
<dbReference type="EMBL" id="VIGV01000002">
    <property type="protein sequence ID" value="TWS25394.1"/>
    <property type="molecule type" value="Genomic_DNA"/>
</dbReference>
<evidence type="ECO:0000256" key="2">
    <source>
        <dbReference type="SAM" id="Phobius"/>
    </source>
</evidence>